<evidence type="ECO:0000313" key="5">
    <source>
        <dbReference type="EMBL" id="OXA93506.1"/>
    </source>
</evidence>
<dbReference type="EMBL" id="MUGW01000013">
    <property type="protein sequence ID" value="OXA93506.1"/>
    <property type="molecule type" value="Genomic_DNA"/>
</dbReference>
<protein>
    <recommendedName>
        <fullName evidence="7">Serine aminopeptidase S33 domain-containing protein</fullName>
    </recommendedName>
</protein>
<evidence type="ECO:0008006" key="7">
    <source>
        <dbReference type="Google" id="ProtNLM"/>
    </source>
</evidence>
<dbReference type="SUPFAM" id="SSF53474">
    <property type="entry name" value="alpha/beta-Hydrolases"/>
    <property type="match status" value="1"/>
</dbReference>
<dbReference type="AlphaFoldDB" id="A0A226HIM0"/>
<dbReference type="Pfam" id="PF02273">
    <property type="entry name" value="Acyl_transf_2"/>
    <property type="match status" value="1"/>
</dbReference>
<comment type="function">
    <text evidence="1">Acyl transferase is part of the fatty acid reductase system required for aldehyde biosynthesis; it produces fatty acids for the luminescent reaction.</text>
</comment>
<dbReference type="RefSeq" id="WP_089049071.1">
    <property type="nucleotide sequence ID" value="NZ_FXTV01000014.1"/>
</dbReference>
<dbReference type="OrthoDB" id="9777090at2"/>
<dbReference type="InterPro" id="IPR029058">
    <property type="entry name" value="AB_hydrolase_fold"/>
</dbReference>
<sequence length="285" mass="32839">MAEYNKRTPHVTLNLENMKSLLLVPFTFYPFINFAIAPKADYIATPKEVNIEYKELFIERNNVKICVWICEPNQERLEKSQSKTILLAYGDYGNMSYYLSSISFYTKLGFTVISFDYRGFGKSSSFNINSNRLFYEEFAIDMKTVISYCKSELGINNLGIVALSMGTIVTPIALQGENAEFIIAEGCIYDINTCLERLKQIKKRDIVVDTKYDLSKEWSKIKSKILIFVASKDEITNLEDAQKIVLQDTSKRNLLIYKGDHLSMLLDETNVENYKNKISLFVNRN</sequence>
<reference evidence="5 6" key="1">
    <citation type="submission" date="2016-11" db="EMBL/GenBank/DDBJ databases">
        <title>Whole genomes of Flavobacteriaceae.</title>
        <authorList>
            <person name="Stine C."/>
            <person name="Li C."/>
            <person name="Tadesse D."/>
        </authorList>
    </citation>
    <scope>NUCLEOTIDE SEQUENCE [LARGE SCALE GENOMIC DNA]</scope>
    <source>
        <strain evidence="5 6">DSM 18292</strain>
    </source>
</reference>
<evidence type="ECO:0000256" key="1">
    <source>
        <dbReference type="ARBA" id="ARBA00003846"/>
    </source>
</evidence>
<dbReference type="PANTHER" id="PTHR12277">
    <property type="entry name" value="ALPHA/BETA HYDROLASE DOMAIN-CONTAINING PROTEIN"/>
    <property type="match status" value="1"/>
</dbReference>
<keyword evidence="3" id="KW-0455">Luminescence</keyword>
<dbReference type="GO" id="GO:0006631">
    <property type="term" value="P:fatty acid metabolic process"/>
    <property type="evidence" value="ECO:0007669"/>
    <property type="project" value="InterPro"/>
</dbReference>
<accession>A0A226HIM0</accession>
<dbReference type="Proteomes" id="UP000198345">
    <property type="component" value="Unassembled WGS sequence"/>
</dbReference>
<keyword evidence="6" id="KW-1185">Reference proteome</keyword>
<organism evidence="5 6">
    <name type="scientific">Flavobacterium hercynium</name>
    <dbReference type="NCBI Taxonomy" id="387094"/>
    <lineage>
        <taxon>Bacteria</taxon>
        <taxon>Pseudomonadati</taxon>
        <taxon>Bacteroidota</taxon>
        <taxon>Flavobacteriia</taxon>
        <taxon>Flavobacteriales</taxon>
        <taxon>Flavobacteriaceae</taxon>
        <taxon>Flavobacterium</taxon>
    </lineage>
</organism>
<evidence type="ECO:0000256" key="2">
    <source>
        <dbReference type="ARBA" id="ARBA00022679"/>
    </source>
</evidence>
<comment type="caution">
    <text evidence="5">The sequence shown here is derived from an EMBL/GenBank/DDBJ whole genome shotgun (WGS) entry which is preliminary data.</text>
</comment>
<proteinExistence type="predicted"/>
<dbReference type="GO" id="GO:0008218">
    <property type="term" value="P:bioluminescence"/>
    <property type="evidence" value="ECO:0007669"/>
    <property type="project" value="UniProtKB-KW"/>
</dbReference>
<evidence type="ECO:0000256" key="4">
    <source>
        <dbReference type="ARBA" id="ARBA00023315"/>
    </source>
</evidence>
<name>A0A226HIM0_9FLAO</name>
<keyword evidence="2" id="KW-0808">Transferase</keyword>
<gene>
    <name evidence="5" type="ORF">B0A66_06660</name>
</gene>
<dbReference type="PANTHER" id="PTHR12277:SF81">
    <property type="entry name" value="PROTEIN ABHD13"/>
    <property type="match status" value="1"/>
</dbReference>
<dbReference type="InterPro" id="IPR003157">
    <property type="entry name" value="LuxD"/>
</dbReference>
<evidence type="ECO:0000256" key="3">
    <source>
        <dbReference type="ARBA" id="ARBA00023223"/>
    </source>
</evidence>
<keyword evidence="4" id="KW-0012">Acyltransferase</keyword>
<dbReference type="Gene3D" id="3.40.50.1820">
    <property type="entry name" value="alpha/beta hydrolase"/>
    <property type="match status" value="1"/>
</dbReference>
<evidence type="ECO:0000313" key="6">
    <source>
        <dbReference type="Proteomes" id="UP000198345"/>
    </source>
</evidence>
<dbReference type="GO" id="GO:0016746">
    <property type="term" value="F:acyltransferase activity"/>
    <property type="evidence" value="ECO:0007669"/>
    <property type="project" value="UniProtKB-KW"/>
</dbReference>